<name>A0A644Y3H7_9ZZZZ</name>
<feature type="transmembrane region" description="Helical" evidence="1">
    <location>
        <begin position="166"/>
        <end position="185"/>
    </location>
</feature>
<evidence type="ECO:0000313" key="2">
    <source>
        <dbReference type="EMBL" id="MPM23112.1"/>
    </source>
</evidence>
<keyword evidence="1" id="KW-0812">Transmembrane</keyword>
<evidence type="ECO:0000256" key="1">
    <source>
        <dbReference type="SAM" id="Phobius"/>
    </source>
</evidence>
<protein>
    <submittedName>
        <fullName evidence="2">Uncharacterized protein</fullName>
    </submittedName>
</protein>
<accession>A0A644Y3H7</accession>
<dbReference type="EMBL" id="VSSQ01003958">
    <property type="protein sequence ID" value="MPM23112.1"/>
    <property type="molecule type" value="Genomic_DNA"/>
</dbReference>
<sequence length="192" mass="21415">MKQNSFILIVTNKRSGRNGNKKIVVLSSILSLLGTMVVPTAQAFASQTQSESSFQENEGYFLDGRNQHFMTVVDTIRSNGNSALADDLYSFFNGKIVTSQNRDQLVLEFEDYYNRRPQTRAAMSTVLATIAAAMAVTRGTYEAGYYAARQLHTRGMLTKEQYKPNGGWWMAGIAVAFGIPASLGFDDYMYNR</sequence>
<dbReference type="AlphaFoldDB" id="A0A644Y3H7"/>
<reference evidence="2" key="1">
    <citation type="submission" date="2019-08" db="EMBL/GenBank/DDBJ databases">
        <authorList>
            <person name="Kucharzyk K."/>
            <person name="Murdoch R.W."/>
            <person name="Higgins S."/>
            <person name="Loffler F."/>
        </authorList>
    </citation>
    <scope>NUCLEOTIDE SEQUENCE</scope>
</reference>
<comment type="caution">
    <text evidence="2">The sequence shown here is derived from an EMBL/GenBank/DDBJ whole genome shotgun (WGS) entry which is preliminary data.</text>
</comment>
<proteinExistence type="predicted"/>
<keyword evidence="1" id="KW-1133">Transmembrane helix</keyword>
<keyword evidence="1" id="KW-0472">Membrane</keyword>
<gene>
    <name evidence="2" type="ORF">SDC9_69576</name>
</gene>
<organism evidence="2">
    <name type="scientific">bioreactor metagenome</name>
    <dbReference type="NCBI Taxonomy" id="1076179"/>
    <lineage>
        <taxon>unclassified sequences</taxon>
        <taxon>metagenomes</taxon>
        <taxon>ecological metagenomes</taxon>
    </lineage>
</organism>